<sequence length="126" mass="14441">MAEQMKAQRQEARPKPWPKTPDYARTVSDILFYSAVFFKYMHTSMCRDFSSLHDPDHEDTASTYGMIVLDSLLFGALMAWLPGCKYQREWAASPLEAMLSFLMALAFGSAFVWPVVWGALLRILEH</sequence>
<evidence type="ECO:0000256" key="1">
    <source>
        <dbReference type="SAM" id="MobiDB-lite"/>
    </source>
</evidence>
<accession>A0A136IY73</accession>
<organism evidence="3 4">
    <name type="scientific">Microdochium bolleyi</name>
    <dbReference type="NCBI Taxonomy" id="196109"/>
    <lineage>
        <taxon>Eukaryota</taxon>
        <taxon>Fungi</taxon>
        <taxon>Dikarya</taxon>
        <taxon>Ascomycota</taxon>
        <taxon>Pezizomycotina</taxon>
        <taxon>Sordariomycetes</taxon>
        <taxon>Xylariomycetidae</taxon>
        <taxon>Xylariales</taxon>
        <taxon>Microdochiaceae</taxon>
        <taxon>Microdochium</taxon>
    </lineage>
</organism>
<dbReference type="EMBL" id="KQ964254">
    <property type="protein sequence ID" value="KXJ89893.1"/>
    <property type="molecule type" value="Genomic_DNA"/>
</dbReference>
<protein>
    <submittedName>
        <fullName evidence="3">Uncharacterized protein</fullName>
    </submittedName>
</protein>
<dbReference type="Proteomes" id="UP000070501">
    <property type="component" value="Unassembled WGS sequence"/>
</dbReference>
<feature type="transmembrane region" description="Helical" evidence="2">
    <location>
        <begin position="61"/>
        <end position="81"/>
    </location>
</feature>
<dbReference type="AlphaFoldDB" id="A0A136IY73"/>
<gene>
    <name evidence="3" type="ORF">Micbo1qcDRAFT_206164</name>
</gene>
<dbReference type="InParanoid" id="A0A136IY73"/>
<feature type="transmembrane region" description="Helical" evidence="2">
    <location>
        <begin position="101"/>
        <end position="124"/>
    </location>
</feature>
<feature type="compositionally biased region" description="Basic and acidic residues" evidence="1">
    <location>
        <begin position="1"/>
        <end position="14"/>
    </location>
</feature>
<keyword evidence="4" id="KW-1185">Reference proteome</keyword>
<evidence type="ECO:0000256" key="2">
    <source>
        <dbReference type="SAM" id="Phobius"/>
    </source>
</evidence>
<keyword evidence="2" id="KW-0812">Transmembrane</keyword>
<keyword evidence="2" id="KW-1133">Transmembrane helix</keyword>
<evidence type="ECO:0000313" key="4">
    <source>
        <dbReference type="Proteomes" id="UP000070501"/>
    </source>
</evidence>
<keyword evidence="2" id="KW-0472">Membrane</keyword>
<name>A0A136IY73_9PEZI</name>
<reference evidence="4" key="1">
    <citation type="submission" date="2016-02" db="EMBL/GenBank/DDBJ databases">
        <title>Draft genome sequence of Microdochium bolleyi, a fungal endophyte of beachgrass.</title>
        <authorList>
            <consortium name="DOE Joint Genome Institute"/>
            <person name="David A.S."/>
            <person name="May G."/>
            <person name="Haridas S."/>
            <person name="Lim J."/>
            <person name="Wang M."/>
            <person name="Labutti K."/>
            <person name="Lipzen A."/>
            <person name="Barry K."/>
            <person name="Grigoriev I.V."/>
        </authorList>
    </citation>
    <scope>NUCLEOTIDE SEQUENCE [LARGE SCALE GENOMIC DNA]</scope>
    <source>
        <strain evidence="4">J235TASD1</strain>
    </source>
</reference>
<evidence type="ECO:0000313" key="3">
    <source>
        <dbReference type="EMBL" id="KXJ89893.1"/>
    </source>
</evidence>
<feature type="region of interest" description="Disordered" evidence="1">
    <location>
        <begin position="1"/>
        <end position="20"/>
    </location>
</feature>
<proteinExistence type="predicted"/>